<dbReference type="AlphaFoldDB" id="A0A559J315"/>
<dbReference type="RefSeq" id="WP_144991379.1">
    <property type="nucleotide sequence ID" value="NZ_VNJK01000001.1"/>
</dbReference>
<dbReference type="Pfam" id="PF01547">
    <property type="entry name" value="SBP_bac_1"/>
    <property type="match status" value="1"/>
</dbReference>
<protein>
    <submittedName>
        <fullName evidence="2">Extracellular solute-binding protein</fullName>
    </submittedName>
</protein>
<proteinExistence type="predicted"/>
<dbReference type="EMBL" id="VNJK01000001">
    <property type="protein sequence ID" value="TVX94269.1"/>
    <property type="molecule type" value="Genomic_DNA"/>
</dbReference>
<dbReference type="PANTHER" id="PTHR43649:SF12">
    <property type="entry name" value="DIACETYLCHITOBIOSE BINDING PROTEIN DASA"/>
    <property type="match status" value="1"/>
</dbReference>
<dbReference type="Gene3D" id="3.40.190.10">
    <property type="entry name" value="Periplasmic binding protein-like II"/>
    <property type="match status" value="1"/>
</dbReference>
<gene>
    <name evidence="2" type="ORF">FPZ44_15150</name>
</gene>
<evidence type="ECO:0000313" key="3">
    <source>
        <dbReference type="Proteomes" id="UP000318102"/>
    </source>
</evidence>
<name>A0A559J315_9BACL</name>
<dbReference type="Proteomes" id="UP000318102">
    <property type="component" value="Unassembled WGS sequence"/>
</dbReference>
<keyword evidence="1" id="KW-0812">Transmembrane</keyword>
<reference evidence="2 3" key="1">
    <citation type="submission" date="2019-07" db="EMBL/GenBank/DDBJ databases">
        <authorList>
            <person name="Kim J."/>
        </authorList>
    </citation>
    <scope>NUCLEOTIDE SEQUENCE [LARGE SCALE GENOMIC DNA]</scope>
    <source>
        <strain evidence="2 3">N4</strain>
    </source>
</reference>
<accession>A0A559J315</accession>
<dbReference type="OrthoDB" id="2585476at2"/>
<sequence length="477" mass="55037">MPKSKRTIIIGIMVLIMLVLLTQFGSGLKQLMNQPRPEEDEGDYNEPVFAIDKAGLSLKIDVSLPQEVFKELIQVSGQFERQYGIVVELRNRTEHEISEGLKQSFALQESADVIMIRSERVRQYALAGKLLPLEPSVETWAYSPEWLKEIVSWNGHVWGMPYYMDPYVLVWNPVALKAQAGIEQPPISMREWHAAMRGPQELMFGQMQSIRPQLSSTLSMIEQSNKEDERRVSMPWFVWDEQDPYALLALMWRLGIIQMSDVSADSRAKHNGSSDSVVSSLPNNQSLDRSIVSPWQETLKEWENYRALFESVPPKNEKSIWEMVNQGDVRFAIVPYSEAAPRLGEMLAFEMPRDITPPYGTMVKSMSYIVPAHTELEEEAKIWIQFVTDAKQQQNVLENSSFLLPASRTAQIKIWELWNRYLPAVYIHSDIRLKEVLRHASELESWHSNVREWMKGKLNSDILAKEFKGLWRLRPAS</sequence>
<dbReference type="InterPro" id="IPR050490">
    <property type="entry name" value="Bact_solute-bd_prot1"/>
</dbReference>
<comment type="caution">
    <text evidence="2">The sequence shown here is derived from an EMBL/GenBank/DDBJ whole genome shotgun (WGS) entry which is preliminary data.</text>
</comment>
<keyword evidence="3" id="KW-1185">Reference proteome</keyword>
<dbReference type="InterPro" id="IPR006059">
    <property type="entry name" value="SBP"/>
</dbReference>
<keyword evidence="1" id="KW-0472">Membrane</keyword>
<feature type="transmembrane region" description="Helical" evidence="1">
    <location>
        <begin position="7"/>
        <end position="26"/>
    </location>
</feature>
<evidence type="ECO:0000256" key="1">
    <source>
        <dbReference type="SAM" id="Phobius"/>
    </source>
</evidence>
<keyword evidence="1" id="KW-1133">Transmembrane helix</keyword>
<dbReference type="PANTHER" id="PTHR43649">
    <property type="entry name" value="ARABINOSE-BINDING PROTEIN-RELATED"/>
    <property type="match status" value="1"/>
</dbReference>
<evidence type="ECO:0000313" key="2">
    <source>
        <dbReference type="EMBL" id="TVX94269.1"/>
    </source>
</evidence>
<dbReference type="SUPFAM" id="SSF53850">
    <property type="entry name" value="Periplasmic binding protein-like II"/>
    <property type="match status" value="1"/>
</dbReference>
<organism evidence="2 3">
    <name type="scientific">Paenibacillus agilis</name>
    <dbReference type="NCBI Taxonomy" id="3020863"/>
    <lineage>
        <taxon>Bacteria</taxon>
        <taxon>Bacillati</taxon>
        <taxon>Bacillota</taxon>
        <taxon>Bacilli</taxon>
        <taxon>Bacillales</taxon>
        <taxon>Paenibacillaceae</taxon>
        <taxon>Paenibacillus</taxon>
    </lineage>
</organism>